<evidence type="ECO:0000313" key="1">
    <source>
        <dbReference type="EMBL" id="KAI4372088.1"/>
    </source>
</evidence>
<proteinExistence type="predicted"/>
<organism evidence="1 2">
    <name type="scientific">Melastoma candidum</name>
    <dbReference type="NCBI Taxonomy" id="119954"/>
    <lineage>
        <taxon>Eukaryota</taxon>
        <taxon>Viridiplantae</taxon>
        <taxon>Streptophyta</taxon>
        <taxon>Embryophyta</taxon>
        <taxon>Tracheophyta</taxon>
        <taxon>Spermatophyta</taxon>
        <taxon>Magnoliopsida</taxon>
        <taxon>eudicotyledons</taxon>
        <taxon>Gunneridae</taxon>
        <taxon>Pentapetalae</taxon>
        <taxon>rosids</taxon>
        <taxon>malvids</taxon>
        <taxon>Myrtales</taxon>
        <taxon>Melastomataceae</taxon>
        <taxon>Melastomatoideae</taxon>
        <taxon>Melastomateae</taxon>
        <taxon>Melastoma</taxon>
    </lineage>
</organism>
<dbReference type="EMBL" id="CM042883">
    <property type="protein sequence ID" value="KAI4372088.1"/>
    <property type="molecule type" value="Genomic_DNA"/>
</dbReference>
<keyword evidence="2" id="KW-1185">Reference proteome</keyword>
<accession>A0ACB9QZK9</accession>
<protein>
    <submittedName>
        <fullName evidence="1">Uncharacterized protein</fullName>
    </submittedName>
</protein>
<sequence>MDLYSFMEPLMSKNPMSTFLNYRDLDIGTNDHSKNSYEEGSVYGVKYFNDNYARLTRIKTTVDPNNFFRNEQSIPVLSN</sequence>
<name>A0ACB9QZK9_9MYRT</name>
<reference evidence="2" key="1">
    <citation type="journal article" date="2023" name="Front. Plant Sci.">
        <title>Chromosomal-level genome assembly of Melastoma candidum provides insights into trichome evolution.</title>
        <authorList>
            <person name="Zhong Y."/>
            <person name="Wu W."/>
            <person name="Sun C."/>
            <person name="Zou P."/>
            <person name="Liu Y."/>
            <person name="Dai S."/>
            <person name="Zhou R."/>
        </authorList>
    </citation>
    <scope>NUCLEOTIDE SEQUENCE [LARGE SCALE GENOMIC DNA]</scope>
</reference>
<dbReference type="Proteomes" id="UP001057402">
    <property type="component" value="Chromosome 4"/>
</dbReference>
<gene>
    <name evidence="1" type="ORF">MLD38_010369</name>
</gene>
<comment type="caution">
    <text evidence="1">The sequence shown here is derived from an EMBL/GenBank/DDBJ whole genome shotgun (WGS) entry which is preliminary data.</text>
</comment>
<evidence type="ECO:0000313" key="2">
    <source>
        <dbReference type="Proteomes" id="UP001057402"/>
    </source>
</evidence>